<dbReference type="PANTHER" id="PTHR46539:SF2">
    <property type="entry name" value="RING-H2 FINGER PROTEIN ATL43"/>
    <property type="match status" value="1"/>
</dbReference>
<evidence type="ECO:0000313" key="14">
    <source>
        <dbReference type="Proteomes" id="UP000827889"/>
    </source>
</evidence>
<evidence type="ECO:0000256" key="11">
    <source>
        <dbReference type="PROSITE-ProRule" id="PRU00175"/>
    </source>
</evidence>
<keyword evidence="4 12" id="KW-0812">Transmembrane</keyword>
<reference evidence="14" key="1">
    <citation type="submission" date="2025-05" db="UniProtKB">
        <authorList>
            <consortium name="RefSeq"/>
        </authorList>
    </citation>
    <scope>NUCLEOTIDE SEQUENCE [LARGE SCALE GENOMIC DNA]</scope>
</reference>
<comment type="similarity">
    <text evidence="10">Belongs to the RING-type zinc finger family. ATL subfamily.</text>
</comment>
<evidence type="ECO:0000256" key="5">
    <source>
        <dbReference type="ARBA" id="ARBA00022723"/>
    </source>
</evidence>
<keyword evidence="9 12" id="KW-0472">Membrane</keyword>
<dbReference type="Pfam" id="PF13639">
    <property type="entry name" value="zf-RING_2"/>
    <property type="match status" value="1"/>
</dbReference>
<comment type="subcellular location">
    <subcellularLocation>
        <location evidence="2">Membrane</location>
    </subcellularLocation>
</comment>
<evidence type="ECO:0000256" key="8">
    <source>
        <dbReference type="ARBA" id="ARBA00022989"/>
    </source>
</evidence>
<evidence type="ECO:0000256" key="4">
    <source>
        <dbReference type="ARBA" id="ARBA00022692"/>
    </source>
</evidence>
<accession>A0ABM3H3S0</accession>
<dbReference type="PROSITE" id="PS50089">
    <property type="entry name" value="ZF_RING_2"/>
    <property type="match status" value="1"/>
</dbReference>
<dbReference type="SUPFAM" id="SSF57850">
    <property type="entry name" value="RING/U-box"/>
    <property type="match status" value="1"/>
</dbReference>
<evidence type="ECO:0000256" key="10">
    <source>
        <dbReference type="ARBA" id="ARBA00024209"/>
    </source>
</evidence>
<dbReference type="RefSeq" id="XP_048131247.1">
    <property type="nucleotide sequence ID" value="XM_048275290.1"/>
</dbReference>
<gene>
    <name evidence="15" type="primary">LOC115729074</name>
</gene>
<evidence type="ECO:0000256" key="6">
    <source>
        <dbReference type="ARBA" id="ARBA00022771"/>
    </source>
</evidence>
<feature type="transmembrane region" description="Helical" evidence="12">
    <location>
        <begin position="12"/>
        <end position="35"/>
    </location>
</feature>
<dbReference type="SMART" id="SM00184">
    <property type="entry name" value="RING"/>
    <property type="match status" value="1"/>
</dbReference>
<feature type="domain" description="RING-type" evidence="13">
    <location>
        <begin position="75"/>
        <end position="117"/>
    </location>
</feature>
<evidence type="ECO:0000259" key="13">
    <source>
        <dbReference type="PROSITE" id="PS50089"/>
    </source>
</evidence>
<keyword evidence="8 12" id="KW-1133">Transmembrane helix</keyword>
<name>A0ABM3H3S0_9MYRT</name>
<dbReference type="InterPro" id="IPR001841">
    <property type="entry name" value="Znf_RING"/>
</dbReference>
<evidence type="ECO:0000256" key="9">
    <source>
        <dbReference type="ARBA" id="ARBA00023136"/>
    </source>
</evidence>
<keyword evidence="5" id="KW-0479">Metal-binding</keyword>
<evidence type="ECO:0000256" key="1">
    <source>
        <dbReference type="ARBA" id="ARBA00000900"/>
    </source>
</evidence>
<dbReference type="Proteomes" id="UP000827889">
    <property type="component" value="Chromosome 2"/>
</dbReference>
<proteinExistence type="inferred from homology"/>
<dbReference type="GeneID" id="115729074"/>
<dbReference type="EC" id="2.3.2.27" evidence="3"/>
<comment type="catalytic activity">
    <reaction evidence="1">
        <text>S-ubiquitinyl-[E2 ubiquitin-conjugating enzyme]-L-cysteine + [acceptor protein]-L-lysine = [E2 ubiquitin-conjugating enzyme]-L-cysteine + N(6)-ubiquitinyl-[acceptor protein]-L-lysine.</text>
        <dbReference type="EC" id="2.3.2.27"/>
    </reaction>
</comment>
<evidence type="ECO:0000256" key="12">
    <source>
        <dbReference type="SAM" id="Phobius"/>
    </source>
</evidence>
<evidence type="ECO:0000313" key="15">
    <source>
        <dbReference type="RefSeq" id="XP_048131247.1"/>
    </source>
</evidence>
<sequence length="136" mass="14611">MGSSNMLQTVFLSLSLPFAGMSAVLVVYVCLLWYVSGGGRLAGTDKPYPEGGLSSQELAKLPRVTGKELGAGTECAVCLEEVDGEEPARLVPGCRHGFHQECADAWLGRHSVCPVCRAKPEARSWLEEAEDRQSPC</sequence>
<evidence type="ECO:0000256" key="3">
    <source>
        <dbReference type="ARBA" id="ARBA00012483"/>
    </source>
</evidence>
<keyword evidence="14" id="KW-1185">Reference proteome</keyword>
<dbReference type="Gene3D" id="3.30.40.10">
    <property type="entry name" value="Zinc/RING finger domain, C3HC4 (zinc finger)"/>
    <property type="match status" value="1"/>
</dbReference>
<dbReference type="PANTHER" id="PTHR46539">
    <property type="entry name" value="E3 UBIQUITIN-PROTEIN LIGASE ATL42"/>
    <property type="match status" value="1"/>
</dbReference>
<protein>
    <recommendedName>
        <fullName evidence="3">RING-type E3 ubiquitin transferase</fullName>
        <ecNumber evidence="3">2.3.2.27</ecNumber>
    </recommendedName>
</protein>
<reference evidence="15" key="2">
    <citation type="submission" date="2025-08" db="UniProtKB">
        <authorList>
            <consortium name="RefSeq"/>
        </authorList>
    </citation>
    <scope>IDENTIFICATION</scope>
    <source>
        <tissue evidence="15">Leaf</tissue>
    </source>
</reference>
<keyword evidence="7" id="KW-0862">Zinc</keyword>
<evidence type="ECO:0000256" key="2">
    <source>
        <dbReference type="ARBA" id="ARBA00004370"/>
    </source>
</evidence>
<organism evidence="14 15">
    <name type="scientific">Rhodamnia argentea</name>
    <dbReference type="NCBI Taxonomy" id="178133"/>
    <lineage>
        <taxon>Eukaryota</taxon>
        <taxon>Viridiplantae</taxon>
        <taxon>Streptophyta</taxon>
        <taxon>Embryophyta</taxon>
        <taxon>Tracheophyta</taxon>
        <taxon>Spermatophyta</taxon>
        <taxon>Magnoliopsida</taxon>
        <taxon>eudicotyledons</taxon>
        <taxon>Gunneridae</taxon>
        <taxon>Pentapetalae</taxon>
        <taxon>rosids</taxon>
        <taxon>malvids</taxon>
        <taxon>Myrtales</taxon>
        <taxon>Myrtaceae</taxon>
        <taxon>Myrtoideae</taxon>
        <taxon>Myrteae</taxon>
        <taxon>Australasian group</taxon>
        <taxon>Rhodamnia</taxon>
    </lineage>
</organism>
<dbReference type="InterPro" id="IPR013083">
    <property type="entry name" value="Znf_RING/FYVE/PHD"/>
</dbReference>
<evidence type="ECO:0000256" key="7">
    <source>
        <dbReference type="ARBA" id="ARBA00022833"/>
    </source>
</evidence>
<keyword evidence="6 11" id="KW-0863">Zinc-finger</keyword>